<accession>A0A3P1CJT8</accession>
<gene>
    <name evidence="2" type="ORF">EHT87_14385</name>
</gene>
<dbReference type="EMBL" id="RQJP01000003">
    <property type="protein sequence ID" value="RRB13460.1"/>
    <property type="molecule type" value="Genomic_DNA"/>
</dbReference>
<organism evidence="2 3">
    <name type="scientific">Larkinella knui</name>
    <dbReference type="NCBI Taxonomy" id="2025310"/>
    <lineage>
        <taxon>Bacteria</taxon>
        <taxon>Pseudomonadati</taxon>
        <taxon>Bacteroidota</taxon>
        <taxon>Cytophagia</taxon>
        <taxon>Cytophagales</taxon>
        <taxon>Spirosomataceae</taxon>
        <taxon>Larkinella</taxon>
    </lineage>
</organism>
<dbReference type="Proteomes" id="UP000274271">
    <property type="component" value="Unassembled WGS sequence"/>
</dbReference>
<feature type="coiled-coil region" evidence="1">
    <location>
        <begin position="65"/>
        <end position="92"/>
    </location>
</feature>
<protein>
    <submittedName>
        <fullName evidence="2">Uncharacterized protein</fullName>
    </submittedName>
</protein>
<dbReference type="RefSeq" id="WP_124907358.1">
    <property type="nucleotide sequence ID" value="NZ_RQJP01000003.1"/>
</dbReference>
<sequence>MDFIFNKHGVCLNPETAFDWKDKSRDYYCIEVAQRPDGRWCAGSHVWCGSGGGGGSANLRGEGYATRVEAVVAEANQLLERLRREVTRNNENPAPYRRMIKKLESQLNQFLTPQLSLF</sequence>
<proteinExistence type="predicted"/>
<comment type="caution">
    <text evidence="2">The sequence shown here is derived from an EMBL/GenBank/DDBJ whole genome shotgun (WGS) entry which is preliminary data.</text>
</comment>
<evidence type="ECO:0000313" key="2">
    <source>
        <dbReference type="EMBL" id="RRB13460.1"/>
    </source>
</evidence>
<name>A0A3P1CJT8_9BACT</name>
<evidence type="ECO:0000256" key="1">
    <source>
        <dbReference type="SAM" id="Coils"/>
    </source>
</evidence>
<keyword evidence="1" id="KW-0175">Coiled coil</keyword>
<reference evidence="2 3" key="1">
    <citation type="submission" date="2018-11" db="EMBL/GenBank/DDBJ databases">
        <authorList>
            <person name="Zhou Z."/>
            <person name="Wang G."/>
        </authorList>
    </citation>
    <scope>NUCLEOTIDE SEQUENCE [LARGE SCALE GENOMIC DNA]</scope>
    <source>
        <strain evidence="2 3">KCTC42998</strain>
    </source>
</reference>
<keyword evidence="3" id="KW-1185">Reference proteome</keyword>
<evidence type="ECO:0000313" key="3">
    <source>
        <dbReference type="Proteomes" id="UP000274271"/>
    </source>
</evidence>
<dbReference type="AlphaFoldDB" id="A0A3P1CJT8"/>